<name>A0A2P4UJ04_9ACTN</name>
<gene>
    <name evidence="6" type="primary">hipA</name>
    <name evidence="6" type="ORF">BTM25_36470</name>
</gene>
<sequence>MVRESMHGVWLGSRRVGAIHQRGDHTRFVLDDDYRRDPERPVLGLIFEQDLLRPHAAALRLPPWFSNLLPEGLLKEWIADDRGVSIDREMELLIQVGHDLPGAVRVVTEDSNKIRDLWETNALETSLWPPGATEEHPGWRFSLAGVQLKFSMISDRDRLTLPAFGEGGDWIVKLPDREYSDVPLNEYAMMSLARSVGIDVPDLKLVHRDAIAGLPDRVWPRGEEWAYAVRRFDRDGSRARIHIEDLAQVCNLYPDRKYSGNYESIAALVYRRHDIAALAEFARRLTFIVLIGNGDAHLKNWSLIYRNPRMPTLSPAYDLVSTAHYRSGGVPENLGLRFGGSKLFDRINVRTFERLERKLSAERANLAEQVADTVRRVLDEWPRYEHLLKSNGALRKSIGDSIDCRAKTLLR</sequence>
<comment type="caution">
    <text evidence="6">The sequence shown here is derived from an EMBL/GenBank/DDBJ whole genome shotgun (WGS) entry which is preliminary data.</text>
</comment>
<protein>
    <submittedName>
        <fullName evidence="6">Serine/threonine-protein kinase HipA</fullName>
        <ecNumber evidence="6">2.7.11.1</ecNumber>
    </submittedName>
</protein>
<feature type="domain" description="HipA-like C-terminal" evidence="4">
    <location>
        <begin position="141"/>
        <end position="381"/>
    </location>
</feature>
<evidence type="ECO:0000256" key="2">
    <source>
        <dbReference type="ARBA" id="ARBA00022679"/>
    </source>
</evidence>
<dbReference type="InterPro" id="IPR052028">
    <property type="entry name" value="HipA_Ser/Thr_kinase"/>
</dbReference>
<reference evidence="6 7" key="1">
    <citation type="journal article" date="2017" name="Chemistry">
        <title>Isolation, Biosynthesis and Chemical Modifications of Rubterolones A-F: Rare Tropolone Alkaloids from Actinomadura sp. 5-2.</title>
        <authorList>
            <person name="Guo H."/>
            <person name="Benndorf R."/>
            <person name="Leichnitz D."/>
            <person name="Klassen J.L."/>
            <person name="Vollmers J."/>
            <person name="Gorls H."/>
            <person name="Steinacker M."/>
            <person name="Weigel C."/>
            <person name="Dahse H.M."/>
            <person name="Kaster A.K."/>
            <person name="de Beer Z.W."/>
            <person name="Poulsen M."/>
            <person name="Beemelmanns C."/>
        </authorList>
    </citation>
    <scope>NUCLEOTIDE SEQUENCE [LARGE SCALE GENOMIC DNA]</scope>
    <source>
        <strain evidence="6 7">5-2</strain>
    </source>
</reference>
<dbReference type="Proteomes" id="UP000242367">
    <property type="component" value="Unassembled WGS sequence"/>
</dbReference>
<evidence type="ECO:0000313" key="6">
    <source>
        <dbReference type="EMBL" id="POM25006.1"/>
    </source>
</evidence>
<dbReference type="PANTHER" id="PTHR37419:SF1">
    <property type="entry name" value="SERINE_THREONINE-PROTEIN KINASE TOXIN HIPA"/>
    <property type="match status" value="1"/>
</dbReference>
<dbReference type="EC" id="2.7.11.1" evidence="6"/>
<comment type="similarity">
    <text evidence="1">Belongs to the HipA Ser/Thr kinase family.</text>
</comment>
<keyword evidence="2 6" id="KW-0808">Transferase</keyword>
<keyword evidence="3 6" id="KW-0418">Kinase</keyword>
<dbReference type="PANTHER" id="PTHR37419">
    <property type="entry name" value="SERINE/THREONINE-PROTEIN KINASE TOXIN HIPA"/>
    <property type="match status" value="1"/>
</dbReference>
<dbReference type="InterPro" id="IPR017508">
    <property type="entry name" value="HipA_N1"/>
</dbReference>
<accession>A0A2P4UJ04</accession>
<dbReference type="InterPro" id="IPR012893">
    <property type="entry name" value="HipA-like_C"/>
</dbReference>
<dbReference type="NCBIfam" id="TIGR03071">
    <property type="entry name" value="couple_hipA"/>
    <property type="match status" value="1"/>
</dbReference>
<dbReference type="Gene3D" id="1.10.1070.20">
    <property type="match status" value="1"/>
</dbReference>
<dbReference type="GO" id="GO:0004674">
    <property type="term" value="F:protein serine/threonine kinase activity"/>
    <property type="evidence" value="ECO:0007669"/>
    <property type="project" value="UniProtKB-EC"/>
</dbReference>
<keyword evidence="7" id="KW-1185">Reference proteome</keyword>
<dbReference type="Pfam" id="PF07804">
    <property type="entry name" value="HipA_C"/>
    <property type="match status" value="1"/>
</dbReference>
<evidence type="ECO:0000259" key="5">
    <source>
        <dbReference type="Pfam" id="PF13657"/>
    </source>
</evidence>
<dbReference type="EMBL" id="MTBP01000002">
    <property type="protein sequence ID" value="POM25006.1"/>
    <property type="molecule type" value="Genomic_DNA"/>
</dbReference>
<proteinExistence type="inferred from homology"/>
<evidence type="ECO:0000313" key="7">
    <source>
        <dbReference type="Proteomes" id="UP000242367"/>
    </source>
</evidence>
<evidence type="ECO:0000256" key="3">
    <source>
        <dbReference type="ARBA" id="ARBA00022777"/>
    </source>
</evidence>
<dbReference type="Pfam" id="PF13657">
    <property type="entry name" value="Couple_hipA"/>
    <property type="match status" value="1"/>
</dbReference>
<dbReference type="GO" id="GO:0005829">
    <property type="term" value="C:cytosol"/>
    <property type="evidence" value="ECO:0007669"/>
    <property type="project" value="TreeGrafter"/>
</dbReference>
<dbReference type="AlphaFoldDB" id="A0A2P4UJ04"/>
<evidence type="ECO:0000256" key="1">
    <source>
        <dbReference type="ARBA" id="ARBA00010164"/>
    </source>
</evidence>
<feature type="domain" description="HipA N-terminal subdomain 1" evidence="5">
    <location>
        <begin position="9"/>
        <end position="106"/>
    </location>
</feature>
<organism evidence="6 7">
    <name type="scientific">Actinomadura rubteroloni</name>
    <dbReference type="NCBI Taxonomy" id="1926885"/>
    <lineage>
        <taxon>Bacteria</taxon>
        <taxon>Bacillati</taxon>
        <taxon>Actinomycetota</taxon>
        <taxon>Actinomycetes</taxon>
        <taxon>Streptosporangiales</taxon>
        <taxon>Thermomonosporaceae</taxon>
        <taxon>Actinomadura</taxon>
    </lineage>
</organism>
<evidence type="ECO:0000259" key="4">
    <source>
        <dbReference type="Pfam" id="PF07804"/>
    </source>
</evidence>